<reference evidence="1" key="1">
    <citation type="journal article" date="2021" name="PeerJ">
        <title>Extensive microbial diversity within the chicken gut microbiome revealed by metagenomics and culture.</title>
        <authorList>
            <person name="Gilroy R."/>
            <person name="Ravi A."/>
            <person name="Getino M."/>
            <person name="Pursley I."/>
            <person name="Horton D.L."/>
            <person name="Alikhan N.F."/>
            <person name="Baker D."/>
            <person name="Gharbi K."/>
            <person name="Hall N."/>
            <person name="Watson M."/>
            <person name="Adriaenssens E.M."/>
            <person name="Foster-Nyarko E."/>
            <person name="Jarju S."/>
            <person name="Secka A."/>
            <person name="Antonio M."/>
            <person name="Oren A."/>
            <person name="Chaudhuri R.R."/>
            <person name="La Ragione R."/>
            <person name="Hildebrand F."/>
            <person name="Pallen M.J."/>
        </authorList>
    </citation>
    <scope>NUCLEOTIDE SEQUENCE</scope>
    <source>
        <strain evidence="1">ChiHjej11B10-15683</strain>
    </source>
</reference>
<comment type="caution">
    <text evidence="1">The sequence shown here is derived from an EMBL/GenBank/DDBJ whole genome shotgun (WGS) entry which is preliminary data.</text>
</comment>
<sequence length="313" mass="35771">MKKFALCLLSLWSAQVFATDNLVYDKPQHQTLSHGSIDYFIQSKIGAGEKNNAQCEDGLFFNDHYLAVFDGATDKSGKKYDGKKGGRISRDIIQSVFQSLPPNTPKEEVLKRINDEYQKFYAHNKDIDFEKNPLFRPTATLIWYNFDNNELVAIGDSKARIDGVAYNDEEKLVDTLNSALRVKVIEALGLTDQQVAENDLGRFYILPLLKRQSEFQNNPKAPKAFQFWAIDGFDIPATELRVWKFEQLPKIIELSSDGYETYPKEPTIQAYEKALNHVLETDRLRIKHPSTKGVAKGNYSFDDRAVLIYQANK</sequence>
<protein>
    <submittedName>
        <fullName evidence="1">Uncharacterized protein</fullName>
    </submittedName>
</protein>
<dbReference type="Proteomes" id="UP000749334">
    <property type="component" value="Unassembled WGS sequence"/>
</dbReference>
<gene>
    <name evidence="1" type="ORF">K8W15_01690</name>
</gene>
<dbReference type="OMA" id="QFWAIDG"/>
<proteinExistence type="predicted"/>
<dbReference type="AlphaFoldDB" id="A0A0A3AAL0"/>
<name>A0A0A3AAL0_9PAST</name>
<dbReference type="EMBL" id="DYVQ01000016">
    <property type="protein sequence ID" value="HJF72902.1"/>
    <property type="molecule type" value="Genomic_DNA"/>
</dbReference>
<dbReference type="RefSeq" id="WP_013746557.1">
    <property type="nucleotide sequence ID" value="NZ_JARTDC010000006.1"/>
</dbReference>
<organism evidence="1 2">
    <name type="scientific">Gallibacterium anatis</name>
    <dbReference type="NCBI Taxonomy" id="750"/>
    <lineage>
        <taxon>Bacteria</taxon>
        <taxon>Pseudomonadati</taxon>
        <taxon>Pseudomonadota</taxon>
        <taxon>Gammaproteobacteria</taxon>
        <taxon>Pasteurellales</taxon>
        <taxon>Pasteurellaceae</taxon>
        <taxon>Gallibacterium</taxon>
    </lineage>
</organism>
<evidence type="ECO:0000313" key="1">
    <source>
        <dbReference type="EMBL" id="HJF72902.1"/>
    </source>
</evidence>
<reference evidence="1" key="2">
    <citation type="submission" date="2021-09" db="EMBL/GenBank/DDBJ databases">
        <authorList>
            <person name="Gilroy R."/>
        </authorList>
    </citation>
    <scope>NUCLEOTIDE SEQUENCE</scope>
    <source>
        <strain evidence="1">ChiHjej11B10-15683</strain>
    </source>
</reference>
<evidence type="ECO:0000313" key="2">
    <source>
        <dbReference type="Proteomes" id="UP000749334"/>
    </source>
</evidence>
<accession>A0A0A3AAL0</accession>